<dbReference type="EMBL" id="CAXKWB010056465">
    <property type="protein sequence ID" value="CAL4178312.1"/>
    <property type="molecule type" value="Genomic_DNA"/>
</dbReference>
<keyword evidence="4" id="KW-1185">Reference proteome</keyword>
<reference evidence="3 4" key="1">
    <citation type="submission" date="2024-05" db="EMBL/GenBank/DDBJ databases">
        <authorList>
            <person name="Wallberg A."/>
        </authorList>
    </citation>
    <scope>NUCLEOTIDE SEQUENCE [LARGE SCALE GENOMIC DNA]</scope>
</reference>
<feature type="non-terminal residue" evidence="3">
    <location>
        <position position="1"/>
    </location>
</feature>
<evidence type="ECO:0000313" key="3">
    <source>
        <dbReference type="EMBL" id="CAL4178312.1"/>
    </source>
</evidence>
<organism evidence="3 4">
    <name type="scientific">Meganyctiphanes norvegica</name>
    <name type="common">Northern krill</name>
    <name type="synonym">Thysanopoda norvegica</name>
    <dbReference type="NCBI Taxonomy" id="48144"/>
    <lineage>
        <taxon>Eukaryota</taxon>
        <taxon>Metazoa</taxon>
        <taxon>Ecdysozoa</taxon>
        <taxon>Arthropoda</taxon>
        <taxon>Crustacea</taxon>
        <taxon>Multicrustacea</taxon>
        <taxon>Malacostraca</taxon>
        <taxon>Eumalacostraca</taxon>
        <taxon>Eucarida</taxon>
        <taxon>Euphausiacea</taxon>
        <taxon>Euphausiidae</taxon>
        <taxon>Meganyctiphanes</taxon>
    </lineage>
</organism>
<feature type="transmembrane region" description="Helical" evidence="1">
    <location>
        <begin position="47"/>
        <end position="68"/>
    </location>
</feature>
<keyword evidence="2" id="KW-0732">Signal</keyword>
<comment type="caution">
    <text evidence="3">The sequence shown here is derived from an EMBL/GenBank/DDBJ whole genome shotgun (WGS) entry which is preliminary data.</text>
</comment>
<keyword evidence="1" id="KW-0472">Membrane</keyword>
<gene>
    <name evidence="3" type="ORF">MNOR_LOCUS35005</name>
</gene>
<feature type="signal peptide" evidence="2">
    <location>
        <begin position="1"/>
        <end position="26"/>
    </location>
</feature>
<sequence>KCCASGFCKWWTTCCAVLTTVGLCLSMTPGSPVEVTAAPSSGSMGISLIVLKIMYLMGSVIMTTLFVWGNHWEKPNLLKIYCWLGISTFLPGLYFIYMSGNVFFNFIFIFKIINVFVVACRYMHMSKLNSMDKVLIILSFLIIFSCLPLVISLYHIGIISREGPSCTHYWSRPPTNCSSTFQPGRG</sequence>
<evidence type="ECO:0000313" key="4">
    <source>
        <dbReference type="Proteomes" id="UP001497623"/>
    </source>
</evidence>
<feature type="transmembrane region" description="Helical" evidence="1">
    <location>
        <begin position="80"/>
        <end position="97"/>
    </location>
</feature>
<proteinExistence type="predicted"/>
<name>A0AAV2SFC6_MEGNR</name>
<feature type="chain" id="PRO_5043618181" evidence="2">
    <location>
        <begin position="27"/>
        <end position="186"/>
    </location>
</feature>
<protein>
    <submittedName>
        <fullName evidence="3">Uncharacterized protein</fullName>
    </submittedName>
</protein>
<feature type="transmembrane region" description="Helical" evidence="1">
    <location>
        <begin position="134"/>
        <end position="156"/>
    </location>
</feature>
<dbReference type="Proteomes" id="UP001497623">
    <property type="component" value="Unassembled WGS sequence"/>
</dbReference>
<accession>A0AAV2SFC6</accession>
<feature type="transmembrane region" description="Helical" evidence="1">
    <location>
        <begin position="103"/>
        <end position="122"/>
    </location>
</feature>
<dbReference type="AlphaFoldDB" id="A0AAV2SFC6"/>
<evidence type="ECO:0000256" key="1">
    <source>
        <dbReference type="SAM" id="Phobius"/>
    </source>
</evidence>
<evidence type="ECO:0000256" key="2">
    <source>
        <dbReference type="SAM" id="SignalP"/>
    </source>
</evidence>
<keyword evidence="1" id="KW-1133">Transmembrane helix</keyword>
<keyword evidence="1" id="KW-0812">Transmembrane</keyword>